<accession>X8CEQ7</accession>
<comment type="caution">
    <text evidence="1">The sequence shown here is derived from an EMBL/GenBank/DDBJ whole genome shotgun (WGS) entry which is preliminary data.</text>
</comment>
<reference evidence="1 2" key="1">
    <citation type="submission" date="2013-12" db="EMBL/GenBank/DDBJ databases">
        <authorList>
            <person name="Zelazny A."/>
            <person name="Olivier K."/>
            <person name="Holland S."/>
            <person name="Lenaerts A."/>
            <person name="Ordway D."/>
            <person name="DeGroote M.A."/>
            <person name="Parker T."/>
            <person name="Sizemore C."/>
            <person name="Tallon L.J."/>
            <person name="Sadzewicz L.K."/>
            <person name="Sengamalay N."/>
            <person name="Fraser C.M."/>
            <person name="Hine E."/>
            <person name="Shefchek K.A."/>
            <person name="Das S.P."/>
            <person name="Tettelin H."/>
        </authorList>
    </citation>
    <scope>NUCLEOTIDE SEQUENCE [LARGE SCALE GENOMIC DNA]</scope>
    <source>
        <strain evidence="1 2">1956</strain>
    </source>
</reference>
<protein>
    <submittedName>
        <fullName evidence="1">Uncharacterized protein</fullName>
    </submittedName>
</protein>
<dbReference type="Proteomes" id="UP000020825">
    <property type="component" value="Unassembled WGS sequence"/>
</dbReference>
<evidence type="ECO:0000313" key="1">
    <source>
        <dbReference type="EMBL" id="EUA53923.1"/>
    </source>
</evidence>
<organism evidence="1 2">
    <name type="scientific">Mycobacterium intracellulare 1956</name>
    <dbReference type="NCBI Taxonomy" id="1299331"/>
    <lineage>
        <taxon>Bacteria</taxon>
        <taxon>Bacillati</taxon>
        <taxon>Actinomycetota</taxon>
        <taxon>Actinomycetes</taxon>
        <taxon>Mycobacteriales</taxon>
        <taxon>Mycobacteriaceae</taxon>
        <taxon>Mycobacterium</taxon>
        <taxon>Mycobacterium avium complex (MAC)</taxon>
    </lineage>
</organism>
<sequence length="49" mass="5337">MRNRSSCKRFSTIGVTVTPGATALQRMPDAPYWQAMWVVSAVSPPLAAE</sequence>
<dbReference type="PATRIC" id="fig|1299331.3.peg.5436"/>
<proteinExistence type="predicted"/>
<dbReference type="EMBL" id="JAOG01000003">
    <property type="protein sequence ID" value="EUA53923.1"/>
    <property type="molecule type" value="Genomic_DNA"/>
</dbReference>
<evidence type="ECO:0000313" key="2">
    <source>
        <dbReference type="Proteomes" id="UP000020825"/>
    </source>
</evidence>
<name>X8CEQ7_MYCIT</name>
<gene>
    <name evidence="1" type="ORF">I550_5561</name>
</gene>
<dbReference type="AlphaFoldDB" id="X8CEQ7"/>